<name>A0A916DQF3_9BACT</name>
<evidence type="ECO:0000256" key="2">
    <source>
        <dbReference type="SAM" id="SignalP"/>
    </source>
</evidence>
<dbReference type="RefSeq" id="WP_264791400.1">
    <property type="nucleotide sequence ID" value="NZ_AP026867.1"/>
</dbReference>
<sequence>MQKLILLLLLFAPFGLLAQSNAEARLAHQQAENQLVGRYPLAKKMDIEALTIQQKDQHKTCNTCSKKQQKTQHSIAVSSHTQDLAHLKANQQKLTAVVKDLQEAQNSDAVLLAKYQKAIELNQRQIAVAERQLSNQQQLDAKKSE</sequence>
<feature type="chain" id="PRO_5037595951" evidence="2">
    <location>
        <begin position="19"/>
        <end position="145"/>
    </location>
</feature>
<evidence type="ECO:0000313" key="4">
    <source>
        <dbReference type="Proteomes" id="UP001060919"/>
    </source>
</evidence>
<organism evidence="3 4">
    <name type="scientific">Aureispira anguillae</name>
    <dbReference type="NCBI Taxonomy" id="2864201"/>
    <lineage>
        <taxon>Bacteria</taxon>
        <taxon>Pseudomonadati</taxon>
        <taxon>Bacteroidota</taxon>
        <taxon>Saprospiria</taxon>
        <taxon>Saprospirales</taxon>
        <taxon>Saprospiraceae</taxon>
        <taxon>Aureispira</taxon>
    </lineage>
</organism>
<keyword evidence="4" id="KW-1185">Reference proteome</keyword>
<feature type="signal peptide" evidence="2">
    <location>
        <begin position="1"/>
        <end position="18"/>
    </location>
</feature>
<keyword evidence="1" id="KW-0175">Coiled coil</keyword>
<dbReference type="AlphaFoldDB" id="A0A916DQF3"/>
<evidence type="ECO:0000256" key="1">
    <source>
        <dbReference type="SAM" id="Coils"/>
    </source>
</evidence>
<proteinExistence type="predicted"/>
<gene>
    <name evidence="3" type="ORF">AsAng_0007650</name>
</gene>
<feature type="coiled-coil region" evidence="1">
    <location>
        <begin position="84"/>
        <end position="139"/>
    </location>
</feature>
<dbReference type="EMBL" id="AP026867">
    <property type="protein sequence ID" value="BDS10060.1"/>
    <property type="molecule type" value="Genomic_DNA"/>
</dbReference>
<dbReference type="KEGG" id="aup:AsAng_0007650"/>
<keyword evidence="2" id="KW-0732">Signal</keyword>
<evidence type="ECO:0000313" key="3">
    <source>
        <dbReference type="EMBL" id="BDS10060.1"/>
    </source>
</evidence>
<reference evidence="3" key="1">
    <citation type="submission" date="2022-09" db="EMBL/GenBank/DDBJ databases">
        <title>Aureispira anguillicida sp. nov., isolated from Leptocephalus of Japanese eel Anguilla japonica.</title>
        <authorList>
            <person name="Yuasa K."/>
            <person name="Mekata T."/>
            <person name="Ikunari K."/>
        </authorList>
    </citation>
    <scope>NUCLEOTIDE SEQUENCE</scope>
    <source>
        <strain evidence="3">EL160426</strain>
    </source>
</reference>
<accession>A0A916DQF3</accession>
<protein>
    <submittedName>
        <fullName evidence="3">Uncharacterized protein</fullName>
    </submittedName>
</protein>
<dbReference type="Proteomes" id="UP001060919">
    <property type="component" value="Chromosome"/>
</dbReference>